<dbReference type="GO" id="GO:0005524">
    <property type="term" value="F:ATP binding"/>
    <property type="evidence" value="ECO:0007669"/>
    <property type="project" value="InterPro"/>
</dbReference>
<evidence type="ECO:0000259" key="1">
    <source>
        <dbReference type="PROSITE" id="PS50011"/>
    </source>
</evidence>
<dbReference type="Proteomes" id="UP000573603">
    <property type="component" value="Unassembled WGS sequence"/>
</dbReference>
<dbReference type="EMBL" id="JABEVY010000396">
    <property type="protein sequence ID" value="KAF5234116.1"/>
    <property type="molecule type" value="Genomic_DNA"/>
</dbReference>
<dbReference type="Pfam" id="PF07714">
    <property type="entry name" value="PK_Tyr_Ser-Thr"/>
    <property type="match status" value="1"/>
</dbReference>
<dbReference type="InterPro" id="IPR001245">
    <property type="entry name" value="Ser-Thr/Tyr_kinase_cat_dom"/>
</dbReference>
<dbReference type="AlphaFoldDB" id="A0A8H4YTS0"/>
<dbReference type="PANTHER" id="PTHR24359">
    <property type="entry name" value="SERINE/THREONINE-PROTEIN KINASE SBK1"/>
    <property type="match status" value="1"/>
</dbReference>
<evidence type="ECO:0000313" key="2">
    <source>
        <dbReference type="EMBL" id="KAF5234116.1"/>
    </source>
</evidence>
<dbReference type="PROSITE" id="PS50011">
    <property type="entry name" value="PROTEIN_KINASE_DOM"/>
    <property type="match status" value="1"/>
</dbReference>
<dbReference type="InterPro" id="IPR011009">
    <property type="entry name" value="Kinase-like_dom_sf"/>
</dbReference>
<organism evidence="2 3">
    <name type="scientific">Fusarium anthophilum</name>
    <dbReference type="NCBI Taxonomy" id="48485"/>
    <lineage>
        <taxon>Eukaryota</taxon>
        <taxon>Fungi</taxon>
        <taxon>Dikarya</taxon>
        <taxon>Ascomycota</taxon>
        <taxon>Pezizomycotina</taxon>
        <taxon>Sordariomycetes</taxon>
        <taxon>Hypocreomycetidae</taxon>
        <taxon>Hypocreales</taxon>
        <taxon>Nectriaceae</taxon>
        <taxon>Fusarium</taxon>
        <taxon>Fusarium fujikuroi species complex</taxon>
    </lineage>
</organism>
<dbReference type="PANTHER" id="PTHR24359:SF1">
    <property type="entry name" value="INHIBITOR OF NUCLEAR FACTOR KAPPA-B KINASE EPSILON SUBUNIT HOMOLOG 1-RELATED"/>
    <property type="match status" value="1"/>
</dbReference>
<evidence type="ECO:0000313" key="3">
    <source>
        <dbReference type="Proteomes" id="UP000573603"/>
    </source>
</evidence>
<dbReference type="GO" id="GO:0004674">
    <property type="term" value="F:protein serine/threonine kinase activity"/>
    <property type="evidence" value="ECO:0007669"/>
    <property type="project" value="TreeGrafter"/>
</dbReference>
<name>A0A8H4YTS0_9HYPO</name>
<reference evidence="2 3" key="1">
    <citation type="journal article" date="2020" name="BMC Genomics">
        <title>Correction to: Identification and distribution of gene clusters required for synthesis of sphingolipid metabolism inhibitors in diverse species of the filamentous fungus Fusarium.</title>
        <authorList>
            <person name="Kim H.S."/>
            <person name="Lohmar J.M."/>
            <person name="Busman M."/>
            <person name="Brown D.W."/>
            <person name="Naumann T.A."/>
            <person name="Divon H.H."/>
            <person name="Lysoe E."/>
            <person name="Uhlig S."/>
            <person name="Proctor R.H."/>
        </authorList>
    </citation>
    <scope>NUCLEOTIDE SEQUENCE [LARGE SCALE GENOMIC DNA]</scope>
    <source>
        <strain evidence="2 3">NRRL 25214</strain>
    </source>
</reference>
<accession>A0A8H4YTS0</accession>
<keyword evidence="3" id="KW-1185">Reference proteome</keyword>
<sequence length="228" mass="25649">MRLSDREAAHAIRARLEPLGRTGLSIVYTEKGNSKSALKAAGFCCYEALGSHPCILKCIGVELMPDGEEACALRLERAPHGNLREYIGKNEPPTLAHRLQVAVDFTEALQHVHGRGVIWDDVSARNVLAFDDLHIKLCDFAGSILKHKFPELFFTREPRCWVPRPEITEWAVPYGPIEIEELQQKLMYGEYPSIGESNPVKDVIQNLWHFEHSSAQEVVKALKKALVN</sequence>
<dbReference type="SUPFAM" id="SSF56112">
    <property type="entry name" value="Protein kinase-like (PK-like)"/>
    <property type="match status" value="1"/>
</dbReference>
<proteinExistence type="predicted"/>
<comment type="caution">
    <text evidence="2">The sequence shown here is derived from an EMBL/GenBank/DDBJ whole genome shotgun (WGS) entry which is preliminary data.</text>
</comment>
<dbReference type="InterPro" id="IPR000719">
    <property type="entry name" value="Prot_kinase_dom"/>
</dbReference>
<feature type="domain" description="Protein kinase" evidence="1">
    <location>
        <begin position="1"/>
        <end position="228"/>
    </location>
</feature>
<protein>
    <recommendedName>
        <fullName evidence="1">Protein kinase domain-containing protein</fullName>
    </recommendedName>
</protein>
<dbReference type="Gene3D" id="1.10.510.10">
    <property type="entry name" value="Transferase(Phosphotransferase) domain 1"/>
    <property type="match status" value="1"/>
</dbReference>
<gene>
    <name evidence="2" type="ORF">FANTH_12342</name>
</gene>